<dbReference type="EMBL" id="JARBHB010000013">
    <property type="protein sequence ID" value="KAJ8869701.1"/>
    <property type="molecule type" value="Genomic_DNA"/>
</dbReference>
<accession>A0ABQ9GF59</accession>
<evidence type="ECO:0000313" key="2">
    <source>
        <dbReference type="Proteomes" id="UP001159363"/>
    </source>
</evidence>
<protein>
    <submittedName>
        <fullName evidence="1">Uncharacterized protein</fullName>
    </submittedName>
</protein>
<keyword evidence="2" id="KW-1185">Reference proteome</keyword>
<proteinExistence type="predicted"/>
<reference evidence="1 2" key="1">
    <citation type="submission" date="2023-02" db="EMBL/GenBank/DDBJ databases">
        <title>LHISI_Scaffold_Assembly.</title>
        <authorList>
            <person name="Stuart O.P."/>
            <person name="Cleave R."/>
            <person name="Magrath M.J.L."/>
            <person name="Mikheyev A.S."/>
        </authorList>
    </citation>
    <scope>NUCLEOTIDE SEQUENCE [LARGE SCALE GENOMIC DNA]</scope>
    <source>
        <strain evidence="1">Daus_M_001</strain>
        <tissue evidence="1">Leg muscle</tissue>
    </source>
</reference>
<comment type="caution">
    <text evidence="1">The sequence shown here is derived from an EMBL/GenBank/DDBJ whole genome shotgun (WGS) entry which is preliminary data.</text>
</comment>
<dbReference type="Proteomes" id="UP001159363">
    <property type="component" value="Chromosome 12"/>
</dbReference>
<organism evidence="1 2">
    <name type="scientific">Dryococelus australis</name>
    <dbReference type="NCBI Taxonomy" id="614101"/>
    <lineage>
        <taxon>Eukaryota</taxon>
        <taxon>Metazoa</taxon>
        <taxon>Ecdysozoa</taxon>
        <taxon>Arthropoda</taxon>
        <taxon>Hexapoda</taxon>
        <taxon>Insecta</taxon>
        <taxon>Pterygota</taxon>
        <taxon>Neoptera</taxon>
        <taxon>Polyneoptera</taxon>
        <taxon>Phasmatodea</taxon>
        <taxon>Verophasmatodea</taxon>
        <taxon>Anareolatae</taxon>
        <taxon>Phasmatidae</taxon>
        <taxon>Eurycanthinae</taxon>
        <taxon>Dryococelus</taxon>
    </lineage>
</organism>
<gene>
    <name evidence="1" type="ORF">PR048_028696</name>
</gene>
<name>A0ABQ9GF59_9NEOP</name>
<evidence type="ECO:0000313" key="1">
    <source>
        <dbReference type="EMBL" id="KAJ8869701.1"/>
    </source>
</evidence>
<sequence>MSQPESFSVPRKDIIPAPHYQRKFSSDRNKGKAVIITHSQYKKELREGRSQTPDKQKLMNKEHFVFVVNNLIHLLRRLGKVPKCKRRFTKAV</sequence>